<protein>
    <submittedName>
        <fullName evidence="1">Uncharacterized protein</fullName>
    </submittedName>
</protein>
<name>F3FJV8_PSESX</name>
<gene>
    <name evidence="1" type="ORF">PSYJA_16547</name>
</gene>
<evidence type="ECO:0000313" key="2">
    <source>
        <dbReference type="Proteomes" id="UP000004471"/>
    </source>
</evidence>
<dbReference type="AlphaFoldDB" id="F3FJV8"/>
<reference evidence="1 2" key="1">
    <citation type="journal article" date="2011" name="PLoS Pathog.">
        <title>Dynamic evolution of pathogenicity revealed by sequencing and comparative genomics of 19 Pseudomonas syringae isolates.</title>
        <authorList>
            <person name="Baltrus D.A."/>
            <person name="Nishimura M.T."/>
            <person name="Romanchuk A."/>
            <person name="Chang J.H."/>
            <person name="Mukhtar M.S."/>
            <person name="Cherkis K."/>
            <person name="Roach J."/>
            <person name="Grant S.R."/>
            <person name="Jones C.D."/>
            <person name="Dangl J.L."/>
        </authorList>
    </citation>
    <scope>NUCLEOTIDE SEQUENCE [LARGE SCALE GENOMIC DNA]</scope>
    <source>
        <strain evidence="2">M301072PT</strain>
    </source>
</reference>
<dbReference type="EMBL" id="AEAH01000774">
    <property type="protein sequence ID" value="EGH30494.1"/>
    <property type="molecule type" value="Genomic_DNA"/>
</dbReference>
<evidence type="ECO:0000313" key="1">
    <source>
        <dbReference type="EMBL" id="EGH30494.1"/>
    </source>
</evidence>
<organism evidence="1 2">
    <name type="scientific">Pseudomonas syringae pv. japonica str. M301072</name>
    <dbReference type="NCBI Taxonomy" id="629262"/>
    <lineage>
        <taxon>Bacteria</taxon>
        <taxon>Pseudomonadati</taxon>
        <taxon>Pseudomonadota</taxon>
        <taxon>Gammaproteobacteria</taxon>
        <taxon>Pseudomonadales</taxon>
        <taxon>Pseudomonadaceae</taxon>
        <taxon>Pseudomonas</taxon>
        <taxon>Pseudomonas syringae</taxon>
    </lineage>
</organism>
<dbReference type="HOGENOM" id="CLU_128727_0_0_6"/>
<dbReference type="Proteomes" id="UP000004471">
    <property type="component" value="Unassembled WGS sequence"/>
</dbReference>
<sequence>MNQNTEALPEIDIKEFRERFPRIFSDPAVDEIYCDTGWKNLMIAVCEVLQDYLRRHPEVTPVTVAQIKSKFGELHFFYDGGDAFCRGAVDLAIQLSTKTCSYCGAPGKLVGTTWVSTLCSMHDGSTRSRRSD</sequence>
<proteinExistence type="predicted"/>
<comment type="caution">
    <text evidence="1">The sequence shown here is derived from an EMBL/GenBank/DDBJ whole genome shotgun (WGS) entry which is preliminary data.</text>
</comment>
<accession>F3FJV8</accession>